<dbReference type="AlphaFoldDB" id="A0A1X0NI38"/>
<feature type="signal peptide" evidence="17">
    <location>
        <begin position="1"/>
        <end position="25"/>
    </location>
</feature>
<comment type="subcellular location">
    <subcellularLocation>
        <location evidence="2">Membrane</location>
    </subcellularLocation>
</comment>
<feature type="compositionally biased region" description="Basic and acidic residues" evidence="18">
    <location>
        <begin position="591"/>
        <end position="622"/>
    </location>
</feature>
<feature type="compositionally biased region" description="Polar residues" evidence="18">
    <location>
        <begin position="817"/>
        <end position="831"/>
    </location>
</feature>
<dbReference type="GO" id="GO:0046872">
    <property type="term" value="F:metal ion binding"/>
    <property type="evidence" value="ECO:0007669"/>
    <property type="project" value="UniProtKB-KW"/>
</dbReference>
<evidence type="ECO:0000256" key="6">
    <source>
        <dbReference type="ARBA" id="ARBA00022729"/>
    </source>
</evidence>
<feature type="binding site" evidence="16">
    <location>
        <position position="226"/>
    </location>
    <ligand>
        <name>Zn(2+)</name>
        <dbReference type="ChEBI" id="CHEBI:29105"/>
        <note>catalytic</note>
    </ligand>
</feature>
<evidence type="ECO:0000313" key="20">
    <source>
        <dbReference type="EMBL" id="ORC84356.1"/>
    </source>
</evidence>
<feature type="compositionally biased region" description="Polar residues" evidence="18">
    <location>
        <begin position="641"/>
        <end position="652"/>
    </location>
</feature>
<dbReference type="GeneID" id="39990134"/>
<dbReference type="PRINTS" id="PR00782">
    <property type="entry name" value="LSHMANOLYSIN"/>
</dbReference>
<feature type="binding site" evidence="16">
    <location>
        <position position="301"/>
    </location>
    <ligand>
        <name>Zn(2+)</name>
        <dbReference type="ChEBI" id="CHEBI:29105"/>
        <note>catalytic</note>
    </ligand>
</feature>
<feature type="binding site" evidence="16">
    <location>
        <position position="222"/>
    </location>
    <ligand>
        <name>Zn(2+)</name>
        <dbReference type="ChEBI" id="CHEBI:29105"/>
        <note>catalytic</note>
    </ligand>
</feature>
<dbReference type="GO" id="GO:0004222">
    <property type="term" value="F:metalloendopeptidase activity"/>
    <property type="evidence" value="ECO:0007669"/>
    <property type="project" value="UniProtKB-UniRule"/>
</dbReference>
<dbReference type="Gene3D" id="2.10.55.10">
    <property type="entry name" value="Leishmanolysin domain 3"/>
    <property type="match status" value="1"/>
</dbReference>
<keyword evidence="6 17" id="KW-0732">Signal</keyword>
<evidence type="ECO:0000313" key="21">
    <source>
        <dbReference type="Proteomes" id="UP000192257"/>
    </source>
</evidence>
<evidence type="ECO:0000256" key="9">
    <source>
        <dbReference type="ARBA" id="ARBA00022889"/>
    </source>
</evidence>
<dbReference type="PANTHER" id="PTHR10942:SF0">
    <property type="entry name" value="LEISHMANOLYSIN-LIKE PEPTIDASE"/>
    <property type="match status" value="1"/>
</dbReference>
<keyword evidence="11 19" id="KW-0472">Membrane</keyword>
<dbReference type="GO" id="GO:0007155">
    <property type="term" value="P:cell adhesion"/>
    <property type="evidence" value="ECO:0007669"/>
    <property type="project" value="UniProtKB-KW"/>
</dbReference>
<feature type="compositionally biased region" description="Low complexity" evidence="18">
    <location>
        <begin position="801"/>
        <end position="811"/>
    </location>
</feature>
<dbReference type="VEuPathDB" id="TriTrypDB:TM35_000461750"/>
<dbReference type="GO" id="GO:0016020">
    <property type="term" value="C:membrane"/>
    <property type="evidence" value="ECO:0007669"/>
    <property type="project" value="UniProtKB-SubCell"/>
</dbReference>
<dbReference type="SUPFAM" id="SSF55486">
    <property type="entry name" value="Metalloproteases ('zincins'), catalytic domain"/>
    <property type="match status" value="1"/>
</dbReference>
<feature type="compositionally biased region" description="Polar residues" evidence="18">
    <location>
        <begin position="727"/>
        <end position="779"/>
    </location>
</feature>
<keyword evidence="19" id="KW-1133">Transmembrane helix</keyword>
<feature type="compositionally biased region" description="Basic and acidic residues" evidence="18">
    <location>
        <begin position="568"/>
        <end position="578"/>
    </location>
</feature>
<comment type="caution">
    <text evidence="20">The sequence shown here is derived from an EMBL/GenBank/DDBJ whole genome shotgun (WGS) entry which is preliminary data.</text>
</comment>
<evidence type="ECO:0000256" key="1">
    <source>
        <dbReference type="ARBA" id="ARBA00001249"/>
    </source>
</evidence>
<dbReference type="Gene3D" id="3.90.132.10">
    <property type="entry name" value="Leishmanolysin , domain 2"/>
    <property type="match status" value="1"/>
</dbReference>
<keyword evidence="4 17" id="KW-0645">Protease</keyword>
<dbReference type="PROSITE" id="PS51257">
    <property type="entry name" value="PROKAR_LIPOPROTEIN"/>
    <property type="match status" value="1"/>
</dbReference>
<accession>A0A1X0NI38</accession>
<keyword evidence="9" id="KW-0130">Cell adhesion</keyword>
<evidence type="ECO:0000256" key="10">
    <source>
        <dbReference type="ARBA" id="ARBA00023049"/>
    </source>
</evidence>
<evidence type="ECO:0000256" key="2">
    <source>
        <dbReference type="ARBA" id="ARBA00004370"/>
    </source>
</evidence>
<proteinExistence type="inferred from homology"/>
<evidence type="ECO:0000256" key="7">
    <source>
        <dbReference type="ARBA" id="ARBA00022801"/>
    </source>
</evidence>
<protein>
    <recommendedName>
        <fullName evidence="17">Leishmanolysin-like peptidase</fullName>
        <ecNumber evidence="17">3.4.24.-</ecNumber>
    </recommendedName>
</protein>
<evidence type="ECO:0000256" key="3">
    <source>
        <dbReference type="ARBA" id="ARBA00005860"/>
    </source>
</evidence>
<feature type="compositionally biased region" description="Pro residues" evidence="18">
    <location>
        <begin position="682"/>
        <end position="703"/>
    </location>
</feature>
<keyword evidence="12" id="KW-0865">Zymogen</keyword>
<keyword evidence="10 16" id="KW-0482">Metalloprotease</keyword>
<dbReference type="Gene3D" id="3.10.170.20">
    <property type="match status" value="1"/>
</dbReference>
<evidence type="ECO:0000256" key="18">
    <source>
        <dbReference type="SAM" id="MobiDB-lite"/>
    </source>
</evidence>
<evidence type="ECO:0000256" key="11">
    <source>
        <dbReference type="ARBA" id="ARBA00023136"/>
    </source>
</evidence>
<dbReference type="PANTHER" id="PTHR10942">
    <property type="entry name" value="LEISHMANOLYSIN-LIKE PEPTIDASE"/>
    <property type="match status" value="1"/>
</dbReference>
<keyword evidence="5 16" id="KW-0479">Metal-binding</keyword>
<feature type="compositionally biased region" description="Low complexity" evidence="18">
    <location>
        <begin position="704"/>
        <end position="713"/>
    </location>
</feature>
<feature type="chain" id="PRO_5023971570" description="Leishmanolysin-like peptidase" evidence="17">
    <location>
        <begin position="26"/>
        <end position="879"/>
    </location>
</feature>
<dbReference type="Proteomes" id="UP000192257">
    <property type="component" value="Unassembled WGS sequence"/>
</dbReference>
<evidence type="ECO:0000256" key="13">
    <source>
        <dbReference type="ARBA" id="ARBA00023157"/>
    </source>
</evidence>
<dbReference type="GO" id="GO:0006508">
    <property type="term" value="P:proteolysis"/>
    <property type="evidence" value="ECO:0007669"/>
    <property type="project" value="UniProtKB-KW"/>
</dbReference>
<dbReference type="RefSeq" id="XP_028878422.1">
    <property type="nucleotide sequence ID" value="XM_029030354.1"/>
</dbReference>
<evidence type="ECO:0000256" key="4">
    <source>
        <dbReference type="ARBA" id="ARBA00022670"/>
    </source>
</evidence>
<dbReference type="Pfam" id="PF01457">
    <property type="entry name" value="Peptidase_M8"/>
    <property type="match status" value="1"/>
</dbReference>
<evidence type="ECO:0000256" key="12">
    <source>
        <dbReference type="ARBA" id="ARBA00023145"/>
    </source>
</evidence>
<evidence type="ECO:0000256" key="16">
    <source>
        <dbReference type="PIRSR" id="PIRSR601577-2"/>
    </source>
</evidence>
<dbReference type="EC" id="3.4.24.-" evidence="17"/>
<dbReference type="InterPro" id="IPR001577">
    <property type="entry name" value="Peptidase_M8"/>
</dbReference>
<feature type="compositionally biased region" description="Low complexity" evidence="18">
    <location>
        <begin position="656"/>
        <end position="670"/>
    </location>
</feature>
<name>A0A1X0NI38_9TRYP</name>
<evidence type="ECO:0000256" key="5">
    <source>
        <dbReference type="ARBA" id="ARBA00022723"/>
    </source>
</evidence>
<feature type="compositionally biased region" description="Basic and acidic residues" evidence="18">
    <location>
        <begin position="780"/>
        <end position="798"/>
    </location>
</feature>
<evidence type="ECO:0000256" key="14">
    <source>
        <dbReference type="ARBA" id="ARBA00023180"/>
    </source>
</evidence>
<keyword evidence="13" id="KW-1015">Disulfide bond</keyword>
<evidence type="ECO:0000256" key="15">
    <source>
        <dbReference type="PIRSR" id="PIRSR601577-1"/>
    </source>
</evidence>
<comment type="similarity">
    <text evidence="3 17">Belongs to the peptidase M8 family.</text>
</comment>
<keyword evidence="21" id="KW-1185">Reference proteome</keyword>
<evidence type="ECO:0000256" key="8">
    <source>
        <dbReference type="ARBA" id="ARBA00022833"/>
    </source>
</evidence>
<feature type="transmembrane region" description="Helical" evidence="19">
    <location>
        <begin position="857"/>
        <end position="878"/>
    </location>
</feature>
<sequence length="879" mass="97108">MEKHSMRHLLWTALFLLYWSCGCLAAVVQQLPQKRQSGLQAYTVSTDTVPGATPDKNGKEWEPIRIGVYTKLVEDIIEFCERENEDEDEDEELGVFDDICDGDHKKMTAQKKGILFTEVLPKAIKLHTDRLKVKRVGKSLNIRIADLDSPTKKRCKVIKGSLEQQMQYSVDVDYMIYVGLSTAPQNVEICTQDEENRPTSAVISFIPDEIKATRKYIRLTAHEIAHGLGFDYEVMETQGMIEPHKNGLSSPGGKYGGKEFYMKSSETLEILKKFYECKDGEKNKLEGLYLENEQNNGLPPHWERRIAKDELMSTYSDTFGTTGMYYSALTLAAFHSMPFYSANFEKAEPMSWGKQYICDLFKGKKDLTQTHYPDMFCEDDTKTILKCTSDRFALGICSTKTNRNKLTGRYQYFKDEFRQKDAKDLMDGVPFIRPLEGTACEDGNQSLMPGSIVDKMSRCLHVKEPVLQVVGSSGTNFTVGGVCAKVECDNANKVVRVQLKGNENNWHECKNDDKTTFEMKDPAFNGGTILCPKYEEVCTGWPETNSPVIKLNSDKEESDGYYIVVNDGEKEGKPEHGQKPTHAPSVSSVFPKEDESHVELHEPEIVKEVPESELPDKHEGHQHVNGPVESQKSPLEKLDSKNVQNSVVSTAGSEGGIRTSGTNTNNTSVVGPGGTGSGKPLVPGPVQTPPPPPTPAAPAPSPSPATASSEAPAHGISQQIADPPAENNDQQNGTLTPTQAQDRQQGPNQRQNEVQSPTETNAPTQESTPQYKNSSTSPTTDERDAQEEDHTSRNRRNTDATTSPNTSNPNTVDAANEPSSHTANNGALNGTKLTEDKMRETLNHTNVMGALGPDSSIMFTSYMAPLALLVCVVGFVMVP</sequence>
<comment type="cofactor">
    <cofactor evidence="16 17">
        <name>Zn(2+)</name>
        <dbReference type="ChEBI" id="CHEBI:29105"/>
    </cofactor>
    <text evidence="16 17">Binds 1 zinc ion per subunit.</text>
</comment>
<feature type="region of interest" description="Disordered" evidence="18">
    <location>
        <begin position="568"/>
        <end position="831"/>
    </location>
</feature>
<feature type="active site" evidence="15">
    <location>
        <position position="223"/>
    </location>
</feature>
<keyword evidence="19" id="KW-0812">Transmembrane</keyword>
<reference evidence="20 21" key="1">
    <citation type="submission" date="2017-03" db="EMBL/GenBank/DDBJ databases">
        <title>An alternative strategy for trypanosome survival in the mammalian bloodstream revealed through genome and transcriptome analysis of the ubiquitous bovine parasite Trypanosoma (Megatrypanum) theileri.</title>
        <authorList>
            <person name="Kelly S."/>
            <person name="Ivens A."/>
            <person name="Mott A."/>
            <person name="O'Neill E."/>
            <person name="Emms D."/>
            <person name="Macleod O."/>
            <person name="Voorheis P."/>
            <person name="Matthews J."/>
            <person name="Matthews K."/>
            <person name="Carrington M."/>
        </authorList>
    </citation>
    <scope>NUCLEOTIDE SEQUENCE [LARGE SCALE GENOMIC DNA]</scope>
    <source>
        <strain evidence="20">Edinburgh</strain>
    </source>
</reference>
<keyword evidence="7 17" id="KW-0378">Hydrolase</keyword>
<keyword evidence="14" id="KW-0325">Glycoprotein</keyword>
<dbReference type="GO" id="GO:0005737">
    <property type="term" value="C:cytoplasm"/>
    <property type="evidence" value="ECO:0007669"/>
    <property type="project" value="TreeGrafter"/>
</dbReference>
<keyword evidence="8 16" id="KW-0862">Zinc</keyword>
<gene>
    <name evidence="20" type="ORF">TM35_000461750</name>
</gene>
<comment type="catalytic activity">
    <reaction evidence="1">
        <text>Preference for hydrophobic residues at P1 and P1' and basic residues at P2' and P3'. A model nonapeptide is cleaved at -Ala-Tyr-|-Leu-Lys-Lys-.</text>
        <dbReference type="EC" id="3.4.24.36"/>
    </reaction>
</comment>
<dbReference type="EMBL" id="NBCO01000046">
    <property type="protein sequence ID" value="ORC84356.1"/>
    <property type="molecule type" value="Genomic_DNA"/>
</dbReference>
<organism evidence="20 21">
    <name type="scientific">Trypanosoma theileri</name>
    <dbReference type="NCBI Taxonomy" id="67003"/>
    <lineage>
        <taxon>Eukaryota</taxon>
        <taxon>Discoba</taxon>
        <taxon>Euglenozoa</taxon>
        <taxon>Kinetoplastea</taxon>
        <taxon>Metakinetoplastina</taxon>
        <taxon>Trypanosomatida</taxon>
        <taxon>Trypanosomatidae</taxon>
        <taxon>Trypanosoma</taxon>
    </lineage>
</organism>
<evidence type="ECO:0000256" key="19">
    <source>
        <dbReference type="SAM" id="Phobius"/>
    </source>
</evidence>
<dbReference type="OrthoDB" id="527990at2759"/>
<dbReference type="Gene3D" id="2.30.34.10">
    <property type="entry name" value="Leishmanolysin domain 4"/>
    <property type="match status" value="1"/>
</dbReference>
<evidence type="ECO:0000256" key="17">
    <source>
        <dbReference type="RuleBase" id="RU366077"/>
    </source>
</evidence>